<evidence type="ECO:0000256" key="4">
    <source>
        <dbReference type="ARBA" id="ARBA00022448"/>
    </source>
</evidence>
<keyword evidence="5" id="KW-0653">Protein transport</keyword>
<evidence type="ECO:0000256" key="5">
    <source>
        <dbReference type="ARBA" id="ARBA00022927"/>
    </source>
</evidence>
<evidence type="ECO:0000256" key="2">
    <source>
        <dbReference type="ARBA" id="ARBA00006653"/>
    </source>
</evidence>
<proteinExistence type="inferred from homology"/>
<dbReference type="GO" id="GO:0017119">
    <property type="term" value="C:Golgi transport complex"/>
    <property type="evidence" value="ECO:0007669"/>
    <property type="project" value="InterPro"/>
</dbReference>
<keyword evidence="7" id="KW-0472">Membrane</keyword>
<sequence>MLQPSAGSGKVPGPGQLKQPVLTDAQRGAEALFTTKTISEIREIEVRTRKDIEQKKLQLRNLVGDSYRDLIDSADKILAIANNTTTILNNVRSIQESFTGLAHNFTSSDALLNEKRDSLTKHEELYAVGSRVKYLVDTPELIWGCLDARRFLDASRRFLRAQHVHDLLASSFSPAALSKFPLLRHHWPTVTKFKKQVVDAVQAVLAGERQVATDMAADLLASLASLQGLDSTALLQVFLSSRRALIGQLVASAAAASGDAAPAAAAEVLSALAQAAQLTIAQVGELFLATVGGPAAGRGGGADATCLLQQRCREDEADYSELLFGGRTTNAAGAATDGAAAASAPEADAWRRTNRAVVERLAALSSGQVEQACVGWLRAVAEDFSAQSPRLLAGLSSAAALVEVEAQVRGAIAGWQHPGLAAGAAGGGSAAAGGGGHGAKRARMLHHHSTGSLLSPKAAGVAAAAQPPTHGSVGADGADAPHLGSWESVAEWVVGRQLNVWLEVFHQPFVVRSRELIEESFAAVGRSLDGPLDECLRAAAEAELEPAGCIITRSWPLEGWDGPTTAATAAGAADDPHGAAARSRSGSVGRSEAVMAAAGAGANGTAAAGVGGGAAAAAAAAGGRAYRQQVSVIQRRFDEDLRAILQAALLLVGTADSAVWPPGIHSTPVSASPSTASLPRVASDAATAAAGQPLAGLLAYPHHPHHPQHPHHRSSLHALAAIKRDMQGSRAAELEPFVQSKCIELVTAIAGRLQSRLDQLGQPREGPGGASAAEQVVLVGRLASALATDSRYLPIVLGSPEAWKAAVSAGAGPGGASSTAVGRAAAGRLGGARGAAANARLAGVLEKLRSAAVAAYRCWASWAAVSLSGELRALVLADDLLCTNAVPLSWQETVIVSEAENALAEPIADMRFSLPASPSVPVLLLLSAACAEVRRAGDHKIAPEALQAFEWELSRALTSTYSQLLQPGTGSLHVRGVTEKGILQLLLDVRFLRDVLVGGRPVTTRGAGAGASGAGSAAAAAAAAAASGGGLGALGSGLLLPGSELTDPSLVSALAERKREAAALEQLLQDCLDPIDWATYESYLWANEARYFQRVSILFGGLIQLQRAHPEAAAKLASTGLQDSNPLNVLPVAPRFQYLPISAPAPAVQQSGAAAAAAAAGAPPGSAAAATGSLAASRMRPSMAALNRGVQGSPDSLDTYSFADLGSARLGRGGNAAGGGAGGGAASEAAAPAYSQSAASVGAAALSALQARLQGGSLGSLGSMLGDKAAEVTAMAQQRFGDFGDYLPTSALGSAGGLLSSLAKNVVKK</sequence>
<evidence type="ECO:0000313" key="10">
    <source>
        <dbReference type="Proteomes" id="UP001165080"/>
    </source>
</evidence>
<reference evidence="9 10" key="1">
    <citation type="journal article" date="2023" name="Commun. Biol.">
        <title>Reorganization of the ancestral sex-determining regions during the evolution of trioecy in Pleodorina starrii.</title>
        <authorList>
            <person name="Takahashi K."/>
            <person name="Suzuki S."/>
            <person name="Kawai-Toyooka H."/>
            <person name="Yamamoto K."/>
            <person name="Hamaji T."/>
            <person name="Ootsuki R."/>
            <person name="Yamaguchi H."/>
            <person name="Kawachi M."/>
            <person name="Higashiyama T."/>
            <person name="Nozaki H."/>
        </authorList>
    </citation>
    <scope>NUCLEOTIDE SEQUENCE [LARGE SCALE GENOMIC DNA]</scope>
    <source>
        <strain evidence="9 10">NIES-4479</strain>
    </source>
</reference>
<dbReference type="GO" id="GO:0000139">
    <property type="term" value="C:Golgi membrane"/>
    <property type="evidence" value="ECO:0007669"/>
    <property type="project" value="UniProtKB-SubCell"/>
</dbReference>
<feature type="region of interest" description="Disordered" evidence="8">
    <location>
        <begin position="562"/>
        <end position="586"/>
    </location>
</feature>
<dbReference type="OrthoDB" id="46189at2759"/>
<comment type="caution">
    <text evidence="9">The sequence shown here is derived from an EMBL/GenBank/DDBJ whole genome shotgun (WGS) entry which is preliminary data.</text>
</comment>
<accession>A0A9W6F1X9</accession>
<evidence type="ECO:0000256" key="6">
    <source>
        <dbReference type="ARBA" id="ARBA00023034"/>
    </source>
</evidence>
<dbReference type="Proteomes" id="UP001165080">
    <property type="component" value="Unassembled WGS sequence"/>
</dbReference>
<dbReference type="GO" id="GO:0015031">
    <property type="term" value="P:protein transport"/>
    <property type="evidence" value="ECO:0007669"/>
    <property type="project" value="UniProtKB-KW"/>
</dbReference>
<evidence type="ECO:0000256" key="1">
    <source>
        <dbReference type="ARBA" id="ARBA00004395"/>
    </source>
</evidence>
<dbReference type="GO" id="GO:0006891">
    <property type="term" value="P:intra-Golgi vesicle-mediated transport"/>
    <property type="evidence" value="ECO:0007669"/>
    <property type="project" value="InterPro"/>
</dbReference>
<evidence type="ECO:0000256" key="3">
    <source>
        <dbReference type="ARBA" id="ARBA00020978"/>
    </source>
</evidence>
<keyword evidence="10" id="KW-1185">Reference proteome</keyword>
<organism evidence="9 10">
    <name type="scientific">Pleodorina starrii</name>
    <dbReference type="NCBI Taxonomy" id="330485"/>
    <lineage>
        <taxon>Eukaryota</taxon>
        <taxon>Viridiplantae</taxon>
        <taxon>Chlorophyta</taxon>
        <taxon>core chlorophytes</taxon>
        <taxon>Chlorophyceae</taxon>
        <taxon>CS clade</taxon>
        <taxon>Chlamydomonadales</taxon>
        <taxon>Volvocaceae</taxon>
        <taxon>Pleodorina</taxon>
    </lineage>
</organism>
<keyword evidence="4" id="KW-0813">Transport</keyword>
<comment type="similarity">
    <text evidence="2">Belongs to the COG1 family.</text>
</comment>
<gene>
    <name evidence="9" type="primary">PLEST008730</name>
    <name evidence="9" type="ORF">PLESTB_000724500</name>
</gene>
<evidence type="ECO:0000313" key="9">
    <source>
        <dbReference type="EMBL" id="GLC53249.1"/>
    </source>
</evidence>
<evidence type="ECO:0000256" key="7">
    <source>
        <dbReference type="ARBA" id="ARBA00023136"/>
    </source>
</evidence>
<keyword evidence="6" id="KW-0333">Golgi apparatus</keyword>
<dbReference type="PANTHER" id="PTHR31658:SF0">
    <property type="entry name" value="CONSERVED OLIGOMERIC GOLGI COMPLEX SUBUNIT 1"/>
    <property type="match status" value="1"/>
</dbReference>
<evidence type="ECO:0000256" key="8">
    <source>
        <dbReference type="SAM" id="MobiDB-lite"/>
    </source>
</evidence>
<name>A0A9W6F1X9_9CHLO</name>
<dbReference type="PANTHER" id="PTHR31658">
    <property type="entry name" value="CONSERVED OLIGOMERIC GOLGI COMPLEX SUBUNIT 1"/>
    <property type="match status" value="1"/>
</dbReference>
<protein>
    <recommendedName>
        <fullName evidence="3">Conserved oligomeric Golgi complex subunit 1</fullName>
    </recommendedName>
</protein>
<dbReference type="InterPro" id="IPR033370">
    <property type="entry name" value="COG1"/>
</dbReference>
<dbReference type="EMBL" id="BRXU01000007">
    <property type="protein sequence ID" value="GLC53249.1"/>
    <property type="molecule type" value="Genomic_DNA"/>
</dbReference>
<comment type="subcellular location">
    <subcellularLocation>
        <location evidence="1">Golgi apparatus membrane</location>
        <topology evidence="1">Peripheral membrane protein</topology>
    </subcellularLocation>
</comment>
<dbReference type="Pfam" id="PF08700">
    <property type="entry name" value="VPS51_Exo84_N"/>
    <property type="match status" value="1"/>
</dbReference>